<reference evidence="2 3" key="1">
    <citation type="submission" date="2019-05" db="EMBL/GenBank/DDBJ databases">
        <title>Another draft genome of Portunus trituberculatus and its Hox gene families provides insights of decapod evolution.</title>
        <authorList>
            <person name="Jeong J.-H."/>
            <person name="Song I."/>
            <person name="Kim S."/>
            <person name="Choi T."/>
            <person name="Kim D."/>
            <person name="Ryu S."/>
            <person name="Kim W."/>
        </authorList>
    </citation>
    <scope>NUCLEOTIDE SEQUENCE [LARGE SCALE GENOMIC DNA]</scope>
    <source>
        <tissue evidence="2">Muscle</tissue>
    </source>
</reference>
<dbReference type="Proteomes" id="UP000324222">
    <property type="component" value="Unassembled WGS sequence"/>
</dbReference>
<comment type="caution">
    <text evidence="2">The sequence shown here is derived from an EMBL/GenBank/DDBJ whole genome shotgun (WGS) entry which is preliminary data.</text>
</comment>
<name>A0A5B7DH55_PORTR</name>
<evidence type="ECO:0000313" key="2">
    <source>
        <dbReference type="EMBL" id="MPC20509.1"/>
    </source>
</evidence>
<feature type="region of interest" description="Disordered" evidence="1">
    <location>
        <begin position="1"/>
        <end position="48"/>
    </location>
</feature>
<accession>A0A5B7DH55</accession>
<keyword evidence="3" id="KW-1185">Reference proteome</keyword>
<proteinExistence type="predicted"/>
<evidence type="ECO:0000313" key="3">
    <source>
        <dbReference type="Proteomes" id="UP000324222"/>
    </source>
</evidence>
<organism evidence="2 3">
    <name type="scientific">Portunus trituberculatus</name>
    <name type="common">Swimming crab</name>
    <name type="synonym">Neptunus trituberculatus</name>
    <dbReference type="NCBI Taxonomy" id="210409"/>
    <lineage>
        <taxon>Eukaryota</taxon>
        <taxon>Metazoa</taxon>
        <taxon>Ecdysozoa</taxon>
        <taxon>Arthropoda</taxon>
        <taxon>Crustacea</taxon>
        <taxon>Multicrustacea</taxon>
        <taxon>Malacostraca</taxon>
        <taxon>Eumalacostraca</taxon>
        <taxon>Eucarida</taxon>
        <taxon>Decapoda</taxon>
        <taxon>Pleocyemata</taxon>
        <taxon>Brachyura</taxon>
        <taxon>Eubrachyura</taxon>
        <taxon>Portunoidea</taxon>
        <taxon>Portunidae</taxon>
        <taxon>Portuninae</taxon>
        <taxon>Portunus</taxon>
    </lineage>
</organism>
<sequence>MKGTHTRSKSLPPPPPPPPRLLLLNPQRHAPALPHPRNPDHPLPRPSRNRRRLICDLVNNTSAAQCRRIKLTLAFFFADLSVVSSRRAGTRTPRSHVSCKQEGRGSSNTRDSLLALSEYQQQRHHHHHF</sequence>
<protein>
    <submittedName>
        <fullName evidence="2">Uncharacterized protein</fullName>
    </submittedName>
</protein>
<feature type="compositionally biased region" description="Pro residues" evidence="1">
    <location>
        <begin position="11"/>
        <end position="20"/>
    </location>
</feature>
<evidence type="ECO:0000256" key="1">
    <source>
        <dbReference type="SAM" id="MobiDB-lite"/>
    </source>
</evidence>
<gene>
    <name evidence="2" type="ORF">E2C01_013456</name>
</gene>
<dbReference type="AlphaFoldDB" id="A0A5B7DH55"/>
<dbReference type="EMBL" id="VSRR010000878">
    <property type="protein sequence ID" value="MPC20509.1"/>
    <property type="molecule type" value="Genomic_DNA"/>
</dbReference>
<feature type="region of interest" description="Disordered" evidence="1">
    <location>
        <begin position="85"/>
        <end position="109"/>
    </location>
</feature>